<proteinExistence type="predicted"/>
<dbReference type="Proteomes" id="UP000324222">
    <property type="component" value="Unassembled WGS sequence"/>
</dbReference>
<evidence type="ECO:0000256" key="1">
    <source>
        <dbReference type="SAM" id="MobiDB-lite"/>
    </source>
</evidence>
<feature type="compositionally biased region" description="Basic and acidic residues" evidence="1">
    <location>
        <begin position="22"/>
        <end position="44"/>
    </location>
</feature>
<name>A0A5B7IDP0_PORTR</name>
<reference evidence="2 3" key="1">
    <citation type="submission" date="2019-05" db="EMBL/GenBank/DDBJ databases">
        <title>Another draft genome of Portunus trituberculatus and its Hox gene families provides insights of decapod evolution.</title>
        <authorList>
            <person name="Jeong J.-H."/>
            <person name="Song I."/>
            <person name="Kim S."/>
            <person name="Choi T."/>
            <person name="Kim D."/>
            <person name="Ryu S."/>
            <person name="Kim W."/>
        </authorList>
    </citation>
    <scope>NUCLEOTIDE SEQUENCE [LARGE SCALE GENOMIC DNA]</scope>
    <source>
        <tissue evidence="2">Muscle</tissue>
    </source>
</reference>
<dbReference type="AlphaFoldDB" id="A0A5B7IDP0"/>
<evidence type="ECO:0000313" key="3">
    <source>
        <dbReference type="Proteomes" id="UP000324222"/>
    </source>
</evidence>
<sequence>MPDNPTLLPSKCGACGGAGEAGKNRGQERNERDEQRTGTKDCHHPITNSQAASTPIKLAM</sequence>
<gene>
    <name evidence="2" type="ORF">E2C01_076624</name>
</gene>
<protein>
    <submittedName>
        <fullName evidence="2">Uncharacterized protein</fullName>
    </submittedName>
</protein>
<comment type="caution">
    <text evidence="2">The sequence shown here is derived from an EMBL/GenBank/DDBJ whole genome shotgun (WGS) entry which is preliminary data.</text>
</comment>
<feature type="region of interest" description="Disordered" evidence="1">
    <location>
        <begin position="1"/>
        <end position="60"/>
    </location>
</feature>
<accession>A0A5B7IDP0</accession>
<organism evidence="2 3">
    <name type="scientific">Portunus trituberculatus</name>
    <name type="common">Swimming crab</name>
    <name type="synonym">Neptunus trituberculatus</name>
    <dbReference type="NCBI Taxonomy" id="210409"/>
    <lineage>
        <taxon>Eukaryota</taxon>
        <taxon>Metazoa</taxon>
        <taxon>Ecdysozoa</taxon>
        <taxon>Arthropoda</taxon>
        <taxon>Crustacea</taxon>
        <taxon>Multicrustacea</taxon>
        <taxon>Malacostraca</taxon>
        <taxon>Eumalacostraca</taxon>
        <taxon>Eucarida</taxon>
        <taxon>Decapoda</taxon>
        <taxon>Pleocyemata</taxon>
        <taxon>Brachyura</taxon>
        <taxon>Eubrachyura</taxon>
        <taxon>Portunoidea</taxon>
        <taxon>Portunidae</taxon>
        <taxon>Portuninae</taxon>
        <taxon>Portunus</taxon>
    </lineage>
</organism>
<dbReference type="EMBL" id="VSRR010058577">
    <property type="protein sequence ID" value="MPC81982.1"/>
    <property type="molecule type" value="Genomic_DNA"/>
</dbReference>
<evidence type="ECO:0000313" key="2">
    <source>
        <dbReference type="EMBL" id="MPC81982.1"/>
    </source>
</evidence>
<keyword evidence="3" id="KW-1185">Reference proteome</keyword>